<proteinExistence type="predicted"/>
<dbReference type="AlphaFoldDB" id="A0A9D4R0S3"/>
<dbReference type="EMBL" id="JAIWYP010000003">
    <property type="protein sequence ID" value="KAH3850694.1"/>
    <property type="molecule type" value="Genomic_DNA"/>
</dbReference>
<gene>
    <name evidence="1" type="ORF">DPMN_093164</name>
</gene>
<sequence length="74" mass="8439">MTVKNITPPHSGRGFDQEIFQEKDECSVSSYSVKNDGVERRPHAWDNEHPHMSHARVNPGSILLGLYVHVCHLF</sequence>
<keyword evidence="2" id="KW-1185">Reference proteome</keyword>
<protein>
    <submittedName>
        <fullName evidence="1">Uncharacterized protein</fullName>
    </submittedName>
</protein>
<reference evidence="1" key="2">
    <citation type="submission" date="2020-11" db="EMBL/GenBank/DDBJ databases">
        <authorList>
            <person name="McCartney M.A."/>
            <person name="Auch B."/>
            <person name="Kono T."/>
            <person name="Mallez S."/>
            <person name="Becker A."/>
            <person name="Gohl D.M."/>
            <person name="Silverstein K.A.T."/>
            <person name="Koren S."/>
            <person name="Bechman K.B."/>
            <person name="Herman A."/>
            <person name="Abrahante J.E."/>
            <person name="Garbe J."/>
        </authorList>
    </citation>
    <scope>NUCLEOTIDE SEQUENCE</scope>
    <source>
        <strain evidence="1">Duluth1</strain>
        <tissue evidence="1">Whole animal</tissue>
    </source>
</reference>
<name>A0A9D4R0S3_DREPO</name>
<accession>A0A9D4R0S3</accession>
<comment type="caution">
    <text evidence="1">The sequence shown here is derived from an EMBL/GenBank/DDBJ whole genome shotgun (WGS) entry which is preliminary data.</text>
</comment>
<reference evidence="1" key="1">
    <citation type="journal article" date="2019" name="bioRxiv">
        <title>The Genome of the Zebra Mussel, Dreissena polymorpha: A Resource for Invasive Species Research.</title>
        <authorList>
            <person name="McCartney M.A."/>
            <person name="Auch B."/>
            <person name="Kono T."/>
            <person name="Mallez S."/>
            <person name="Zhang Y."/>
            <person name="Obille A."/>
            <person name="Becker A."/>
            <person name="Abrahante J.E."/>
            <person name="Garbe J."/>
            <person name="Badalamenti J.P."/>
            <person name="Herman A."/>
            <person name="Mangelson H."/>
            <person name="Liachko I."/>
            <person name="Sullivan S."/>
            <person name="Sone E.D."/>
            <person name="Koren S."/>
            <person name="Silverstein K.A.T."/>
            <person name="Beckman K.B."/>
            <person name="Gohl D.M."/>
        </authorList>
    </citation>
    <scope>NUCLEOTIDE SEQUENCE</scope>
    <source>
        <strain evidence="1">Duluth1</strain>
        <tissue evidence="1">Whole animal</tissue>
    </source>
</reference>
<evidence type="ECO:0000313" key="1">
    <source>
        <dbReference type="EMBL" id="KAH3850694.1"/>
    </source>
</evidence>
<organism evidence="1 2">
    <name type="scientific">Dreissena polymorpha</name>
    <name type="common">Zebra mussel</name>
    <name type="synonym">Mytilus polymorpha</name>
    <dbReference type="NCBI Taxonomy" id="45954"/>
    <lineage>
        <taxon>Eukaryota</taxon>
        <taxon>Metazoa</taxon>
        <taxon>Spiralia</taxon>
        <taxon>Lophotrochozoa</taxon>
        <taxon>Mollusca</taxon>
        <taxon>Bivalvia</taxon>
        <taxon>Autobranchia</taxon>
        <taxon>Heteroconchia</taxon>
        <taxon>Euheterodonta</taxon>
        <taxon>Imparidentia</taxon>
        <taxon>Neoheterodontei</taxon>
        <taxon>Myida</taxon>
        <taxon>Dreissenoidea</taxon>
        <taxon>Dreissenidae</taxon>
        <taxon>Dreissena</taxon>
    </lineage>
</organism>
<dbReference type="Proteomes" id="UP000828390">
    <property type="component" value="Unassembled WGS sequence"/>
</dbReference>
<evidence type="ECO:0000313" key="2">
    <source>
        <dbReference type="Proteomes" id="UP000828390"/>
    </source>
</evidence>